<feature type="transmembrane region" description="Helical" evidence="1">
    <location>
        <begin position="69"/>
        <end position="86"/>
    </location>
</feature>
<dbReference type="GeneID" id="48306915"/>
<evidence type="ECO:0000256" key="1">
    <source>
        <dbReference type="SAM" id="Phobius"/>
    </source>
</evidence>
<feature type="transmembrane region" description="Helical" evidence="1">
    <location>
        <begin position="130"/>
        <end position="151"/>
    </location>
</feature>
<protein>
    <recommendedName>
        <fullName evidence="3">Yip1 domain-containing protein</fullName>
    </recommendedName>
</protein>
<evidence type="ECO:0000313" key="2">
    <source>
        <dbReference type="EMBL" id="ANY71385.1"/>
    </source>
</evidence>
<dbReference type="KEGG" id="pib:BBD41_01625"/>
<name>A0A1B2DUJ4_9BACL</name>
<accession>A0A1B2DUJ4</accession>
<feature type="transmembrane region" description="Helical" evidence="1">
    <location>
        <begin position="189"/>
        <end position="210"/>
    </location>
</feature>
<organism evidence="2">
    <name type="scientific">Paenibacillus ihbetae</name>
    <dbReference type="NCBI Taxonomy" id="1870820"/>
    <lineage>
        <taxon>Bacteria</taxon>
        <taxon>Bacillati</taxon>
        <taxon>Bacillota</taxon>
        <taxon>Bacilli</taxon>
        <taxon>Bacillales</taxon>
        <taxon>Paenibacillaceae</taxon>
        <taxon>Paenibacillus</taxon>
    </lineage>
</organism>
<feature type="transmembrane region" description="Helical" evidence="1">
    <location>
        <begin position="42"/>
        <end position="62"/>
    </location>
</feature>
<keyword evidence="1" id="KW-0472">Membrane</keyword>
<evidence type="ECO:0008006" key="3">
    <source>
        <dbReference type="Google" id="ProtNLM"/>
    </source>
</evidence>
<feature type="transmembrane region" description="Helical" evidence="1">
    <location>
        <begin position="98"/>
        <end position="118"/>
    </location>
</feature>
<sequence>METERKNVLDEVTKTMKQVDGYFILNLLKNPLNGIHLTEKHFIYGILGLASSLVGFLLWVLLMGKRLSALFFGMFGFGGGSMFRELPSSVFGEVFGRMLLLGLLSTVALLAAVWLIGWWRSGTQPALKLFITRVGAAHYIGAVGFILAGILSFSFNLSFLLLLITLLSLLALTLQAGMEASGVVKERSAGYLILSVSAYVLLMSILTKLIM</sequence>
<dbReference type="RefSeq" id="WP_099476502.1">
    <property type="nucleotide sequence ID" value="NZ_CP016809.1"/>
</dbReference>
<gene>
    <name evidence="2" type="ORF">BBD41_01625</name>
</gene>
<keyword evidence="1" id="KW-1133">Transmembrane helix</keyword>
<proteinExistence type="predicted"/>
<feature type="transmembrane region" description="Helical" evidence="1">
    <location>
        <begin position="157"/>
        <end position="177"/>
    </location>
</feature>
<reference evidence="2" key="1">
    <citation type="submission" date="2016-08" db="EMBL/GenBank/DDBJ databases">
        <title>Complete Genome Seqeunce of Paenibacillus sp. nov. IHBB 9852 from high altitute lake of Indian trans-Himalayas.</title>
        <authorList>
            <person name="Kiran S."/>
            <person name="Swarnkar M.K."/>
            <person name="Rana A."/>
            <person name="Tewari R."/>
            <person name="Gulati A."/>
        </authorList>
    </citation>
    <scope>NUCLEOTIDE SEQUENCE [LARGE SCALE GENOMIC DNA]</scope>
    <source>
        <strain evidence="2">IHBB 9852</strain>
    </source>
</reference>
<dbReference type="EMBL" id="CP016809">
    <property type="protein sequence ID" value="ANY71385.1"/>
    <property type="molecule type" value="Genomic_DNA"/>
</dbReference>
<keyword evidence="1" id="KW-0812">Transmembrane</keyword>
<dbReference type="AlphaFoldDB" id="A0A1B2DUJ4"/>